<proteinExistence type="predicted"/>
<dbReference type="PANTHER" id="PTHR30290">
    <property type="entry name" value="PERIPLASMIC BINDING COMPONENT OF ABC TRANSPORTER"/>
    <property type="match status" value="1"/>
</dbReference>
<dbReference type="Pfam" id="PF00496">
    <property type="entry name" value="SBP_bac_5"/>
    <property type="match status" value="1"/>
</dbReference>
<dbReference type="HOGENOM" id="CLU_017028_12_4_9"/>
<gene>
    <name evidence="5" type="ordered locus">KNP414_04927</name>
</gene>
<evidence type="ECO:0000256" key="1">
    <source>
        <dbReference type="ARBA" id="ARBA00023125"/>
    </source>
</evidence>
<feature type="domain" description="Transcriptional regulator SgrR N-terminal HTH" evidence="4">
    <location>
        <begin position="11"/>
        <end position="99"/>
    </location>
</feature>
<dbReference type="AlphaFoldDB" id="F8FJX1"/>
<name>F8FJX1_PAEMK</name>
<reference evidence="5 6" key="2">
    <citation type="journal article" date="2013" name="Genome Announc.">
        <title>Genome Sequence of Growth-Improving Paenibacillus mucilaginosus Strain KNP414.</title>
        <authorList>
            <person name="Lu J.J."/>
            <person name="Wang J.F."/>
            <person name="Hu X.F."/>
        </authorList>
    </citation>
    <scope>NUCLEOTIDE SEQUENCE [LARGE SCALE GENOMIC DNA]</scope>
    <source>
        <strain evidence="5 6">KNP414</strain>
    </source>
</reference>
<dbReference type="KEGG" id="pms:KNP414_04927"/>
<dbReference type="Pfam" id="PF12793">
    <property type="entry name" value="SgrR_N"/>
    <property type="match status" value="1"/>
</dbReference>
<dbReference type="SUPFAM" id="SSF53850">
    <property type="entry name" value="Periplasmic binding protein-like II"/>
    <property type="match status" value="1"/>
</dbReference>
<dbReference type="InterPro" id="IPR025370">
    <property type="entry name" value="SgrR_HTH_N"/>
</dbReference>
<dbReference type="PANTHER" id="PTHR30290:SF72">
    <property type="entry name" value="HTH-TYPE TRANSCRIPTIONAL REGULATOR SGRR"/>
    <property type="match status" value="1"/>
</dbReference>
<protein>
    <recommendedName>
        <fullName evidence="7">ABC transporter substrate-binding protein</fullName>
    </recommendedName>
</protein>
<dbReference type="EMBL" id="CP002869">
    <property type="protein sequence ID" value="AEI43452.1"/>
    <property type="molecule type" value="Genomic_DNA"/>
</dbReference>
<dbReference type="Proteomes" id="UP000006620">
    <property type="component" value="Chromosome"/>
</dbReference>
<dbReference type="InterPro" id="IPR039424">
    <property type="entry name" value="SBP_5"/>
</dbReference>
<dbReference type="GO" id="GO:0003677">
    <property type="term" value="F:DNA binding"/>
    <property type="evidence" value="ECO:0007669"/>
    <property type="project" value="UniProtKB-KW"/>
</dbReference>
<organism evidence="5 6">
    <name type="scientific">Paenibacillus mucilaginosus (strain KNP414)</name>
    <dbReference type="NCBI Taxonomy" id="1036673"/>
    <lineage>
        <taxon>Bacteria</taxon>
        <taxon>Bacillati</taxon>
        <taxon>Bacillota</taxon>
        <taxon>Bacilli</taxon>
        <taxon>Bacillales</taxon>
        <taxon>Paenibacillaceae</taxon>
        <taxon>Paenibacillus</taxon>
    </lineage>
</organism>
<evidence type="ECO:0000313" key="5">
    <source>
        <dbReference type="EMBL" id="AEI43452.1"/>
    </source>
</evidence>
<accession>F8FJX1</accession>
<dbReference type="CDD" id="cd08507">
    <property type="entry name" value="PBP2_SgrR_like"/>
    <property type="match status" value="1"/>
</dbReference>
<dbReference type="Gene3D" id="3.40.190.10">
    <property type="entry name" value="Periplasmic binding protein-like II"/>
    <property type="match status" value="1"/>
</dbReference>
<keyword evidence="1" id="KW-0238">DNA-binding</keyword>
<evidence type="ECO:0000259" key="4">
    <source>
        <dbReference type="Pfam" id="PF12793"/>
    </source>
</evidence>
<evidence type="ECO:0008006" key="7">
    <source>
        <dbReference type="Google" id="ProtNLM"/>
    </source>
</evidence>
<feature type="domain" description="Solute-binding protein family 5" evidence="3">
    <location>
        <begin position="175"/>
        <end position="506"/>
    </location>
</feature>
<sequence length="610" mass="69055">MQTVLPYLELRRMFSEQEAETPFPVTVDRLAGIWHCTPRYVKAIVRTLHEQGWIEWQPGRGRGHTSTLTLRMDADELLLQEVRRRMEQGEVQEAMELLNRFGGPAVKDRFLDWMSEGIGFSTQQVSDTVQETLRLPVYRSITTLDPGLVYYAFDCHLARQVFHTLVEYDDEQGRVLPGIAHSWESRSDAAEWTFHLRKGILFHHGRELTAEDVVYTLSRLRDNPARFAGGWRFQGISQLEALNRKTVRIRLREPNHLLPRFLSTIPAAVVPRDVVERDEAGFAQVPVGTGPFRVVSRTGGRCVLEAFPAHFRGRAHLDRVELLILAGLDAGRLKEPDWTSIMTSHGENSSASREALLSGGSGWNSLETRFTCCSLLVFNQARPGPQRHPAFREALHHMLDREALIAELGGDRICPAHGFQPKPSRSGDTAAGTQKRSGPDIAALLEESGCREEPLKLVTYPYHEADARWIADRAASFGVQVELTVRSTAEWGDTASLAEYDCQLYGVVVGGDEVRELELYMQGNFFAPLWDEATAEAVRQEAAGIFREAEEAGRRERLAKLEQRIRETHAVLFLVHKSTNTAFHQSVRGVRVNSYGWVDFDRIWFHPEPE</sequence>
<dbReference type="GO" id="GO:0015833">
    <property type="term" value="P:peptide transport"/>
    <property type="evidence" value="ECO:0007669"/>
    <property type="project" value="TreeGrafter"/>
</dbReference>
<evidence type="ECO:0000313" key="6">
    <source>
        <dbReference type="Proteomes" id="UP000006620"/>
    </source>
</evidence>
<dbReference type="InterPro" id="IPR036390">
    <property type="entry name" value="WH_DNA-bd_sf"/>
</dbReference>
<reference evidence="6" key="1">
    <citation type="submission" date="2011-06" db="EMBL/GenBank/DDBJ databases">
        <title>Complete genome sequence of Paenibacillus mucilaginosus KNP414.</title>
        <authorList>
            <person name="Wang J."/>
            <person name="Hu S."/>
            <person name="Hu X."/>
            <person name="Zhang B."/>
            <person name="Dong D."/>
            <person name="Zhang S."/>
            <person name="Zhao K."/>
            <person name="Wu D."/>
        </authorList>
    </citation>
    <scope>NUCLEOTIDE SEQUENCE [LARGE SCALE GENOMIC DNA]</scope>
    <source>
        <strain evidence="6">KNP414</strain>
    </source>
</reference>
<dbReference type="Gene3D" id="3.10.105.10">
    <property type="entry name" value="Dipeptide-binding Protein, Domain 3"/>
    <property type="match status" value="1"/>
</dbReference>
<evidence type="ECO:0000259" key="3">
    <source>
        <dbReference type="Pfam" id="PF00496"/>
    </source>
</evidence>
<dbReference type="PATRIC" id="fig|1036673.3.peg.4543"/>
<dbReference type="RefSeq" id="WP_013918605.1">
    <property type="nucleotide sequence ID" value="NC_015690.1"/>
</dbReference>
<dbReference type="InterPro" id="IPR000914">
    <property type="entry name" value="SBP_5_dom"/>
</dbReference>
<feature type="region of interest" description="Disordered" evidence="2">
    <location>
        <begin position="416"/>
        <end position="436"/>
    </location>
</feature>
<dbReference type="GO" id="GO:1904680">
    <property type="term" value="F:peptide transmembrane transporter activity"/>
    <property type="evidence" value="ECO:0007669"/>
    <property type="project" value="TreeGrafter"/>
</dbReference>
<dbReference type="SUPFAM" id="SSF46785">
    <property type="entry name" value="Winged helix' DNA-binding domain"/>
    <property type="match status" value="1"/>
</dbReference>
<evidence type="ECO:0000256" key="2">
    <source>
        <dbReference type="SAM" id="MobiDB-lite"/>
    </source>
</evidence>